<feature type="region of interest" description="Disordered" evidence="1">
    <location>
        <begin position="109"/>
        <end position="135"/>
    </location>
</feature>
<dbReference type="Gene3D" id="1.10.10.10">
    <property type="entry name" value="Winged helix-like DNA-binding domain superfamily/Winged helix DNA-binding domain"/>
    <property type="match status" value="1"/>
</dbReference>
<proteinExistence type="predicted"/>
<dbReference type="InterPro" id="IPR036390">
    <property type="entry name" value="WH_DNA-bd_sf"/>
</dbReference>
<name>A0ABU3TJA0_9BACT</name>
<dbReference type="EMBL" id="JAWDJT010000008">
    <property type="protein sequence ID" value="MDU0371455.1"/>
    <property type="molecule type" value="Genomic_DNA"/>
</dbReference>
<dbReference type="InterPro" id="IPR052509">
    <property type="entry name" value="Metal_resp_DNA-bind_regulator"/>
</dbReference>
<evidence type="ECO:0000313" key="3">
    <source>
        <dbReference type="EMBL" id="MDU0371455.1"/>
    </source>
</evidence>
<feature type="compositionally biased region" description="Low complexity" evidence="1">
    <location>
        <begin position="110"/>
        <end position="124"/>
    </location>
</feature>
<evidence type="ECO:0000256" key="1">
    <source>
        <dbReference type="SAM" id="MobiDB-lite"/>
    </source>
</evidence>
<dbReference type="PANTHER" id="PTHR33169">
    <property type="entry name" value="PADR-FAMILY TRANSCRIPTIONAL REGULATOR"/>
    <property type="match status" value="1"/>
</dbReference>
<reference evidence="3 4" key="1">
    <citation type="submission" date="2023-10" db="EMBL/GenBank/DDBJ databases">
        <title>Hymenobacter endophyticus sp. nov., an isolate from the leaf tissues of wheat.</title>
        <authorList>
            <person name="Dai Y."/>
        </authorList>
    </citation>
    <scope>NUCLEOTIDE SEQUENCE [LARGE SCALE GENOMIC DNA]</scope>
    <source>
        <strain evidence="3 4">ZK17L-C2</strain>
    </source>
</reference>
<gene>
    <name evidence="3" type="ORF">ROI90_13690</name>
</gene>
<evidence type="ECO:0000259" key="2">
    <source>
        <dbReference type="Pfam" id="PF03551"/>
    </source>
</evidence>
<dbReference type="Pfam" id="PF03551">
    <property type="entry name" value="PadR"/>
    <property type="match status" value="1"/>
</dbReference>
<organism evidence="3 4">
    <name type="scientific">Hymenobacter endophyticus</name>
    <dbReference type="NCBI Taxonomy" id="3076335"/>
    <lineage>
        <taxon>Bacteria</taxon>
        <taxon>Pseudomonadati</taxon>
        <taxon>Bacteroidota</taxon>
        <taxon>Cytophagia</taxon>
        <taxon>Cytophagales</taxon>
        <taxon>Hymenobacteraceae</taxon>
        <taxon>Hymenobacter</taxon>
    </lineage>
</organism>
<sequence>MKVENTQVQMRKGILEFCILEIIARGEVYASDMLEELTSARMIVVEGTLYPLLTRLKNAGLLDYTWKESTSGPPRKYYTLTPDGQEFLHQLRLTWEEVQDSIRIIRQKPHTPGAATPAPLTVAPPDAPLPPDALL</sequence>
<evidence type="ECO:0000313" key="4">
    <source>
        <dbReference type="Proteomes" id="UP001250698"/>
    </source>
</evidence>
<dbReference type="RefSeq" id="WP_315998911.1">
    <property type="nucleotide sequence ID" value="NZ_JAWDJT010000008.1"/>
</dbReference>
<keyword evidence="4" id="KW-1185">Reference proteome</keyword>
<dbReference type="PANTHER" id="PTHR33169:SF14">
    <property type="entry name" value="TRANSCRIPTIONAL REGULATOR RV3488"/>
    <property type="match status" value="1"/>
</dbReference>
<dbReference type="InterPro" id="IPR036388">
    <property type="entry name" value="WH-like_DNA-bd_sf"/>
</dbReference>
<comment type="caution">
    <text evidence="3">The sequence shown here is derived from an EMBL/GenBank/DDBJ whole genome shotgun (WGS) entry which is preliminary data.</text>
</comment>
<feature type="compositionally biased region" description="Pro residues" evidence="1">
    <location>
        <begin position="125"/>
        <end position="135"/>
    </location>
</feature>
<dbReference type="InterPro" id="IPR005149">
    <property type="entry name" value="Tscrpt_reg_PadR_N"/>
</dbReference>
<protein>
    <submittedName>
        <fullName evidence="3">PadR family transcriptional regulator</fullName>
    </submittedName>
</protein>
<feature type="domain" description="Transcription regulator PadR N-terminal" evidence="2">
    <location>
        <begin position="19"/>
        <end position="89"/>
    </location>
</feature>
<dbReference type="Proteomes" id="UP001250698">
    <property type="component" value="Unassembled WGS sequence"/>
</dbReference>
<accession>A0ABU3TJA0</accession>
<dbReference type="SUPFAM" id="SSF46785">
    <property type="entry name" value="Winged helix' DNA-binding domain"/>
    <property type="match status" value="1"/>
</dbReference>